<dbReference type="AlphaFoldDB" id="A0AAE9EI93"/>
<accession>A0AAE9EI93</accession>
<dbReference type="Proteomes" id="UP000829354">
    <property type="component" value="Chromosome III"/>
</dbReference>
<reference evidence="2 3" key="1">
    <citation type="submission" date="2022-04" db="EMBL/GenBank/DDBJ databases">
        <title>Chromosome-level reference genomes for two strains of Caenorhabditis briggsae: an improved platform for comparative genomics.</title>
        <authorList>
            <person name="Stevens L."/>
            <person name="Andersen E."/>
        </authorList>
    </citation>
    <scope>NUCLEOTIDE SEQUENCE [LARGE SCALE GENOMIC DNA]</scope>
    <source>
        <strain evidence="2">VX34</strain>
        <tissue evidence="2">Whole-organism</tissue>
    </source>
</reference>
<sequence>MSDQKAIETAIEYTEDQLKLLDANCLTALSFGENMGRRAKARRRAARLASENLESSEEPSSVLSDETDCEIPSIPSKPSPSRIPVLQKGYQFEKSTEEEKSTKTAIPLTSKIPRPLIFIDRYNVSSLSNTAETSELPSFTQKTGDSFTHSTMVTGTHSATMPPGLSPLPYCSSSSNSSEDIQNQVLVVSEASNGLQMTFDMQKVVSAFGLDFAGIKII</sequence>
<evidence type="ECO:0000313" key="3">
    <source>
        <dbReference type="Proteomes" id="UP000829354"/>
    </source>
</evidence>
<keyword evidence="3" id="KW-1185">Reference proteome</keyword>
<dbReference type="EMBL" id="CP092622">
    <property type="protein sequence ID" value="UMM21841.1"/>
    <property type="molecule type" value="Genomic_DNA"/>
</dbReference>
<feature type="compositionally biased region" description="Low complexity" evidence="1">
    <location>
        <begin position="47"/>
        <end position="64"/>
    </location>
</feature>
<protein>
    <submittedName>
        <fullName evidence="2">Uncharacterized protein</fullName>
    </submittedName>
</protein>
<feature type="region of interest" description="Disordered" evidence="1">
    <location>
        <begin position="47"/>
        <end position="83"/>
    </location>
</feature>
<evidence type="ECO:0000313" key="2">
    <source>
        <dbReference type="EMBL" id="UMM21841.1"/>
    </source>
</evidence>
<proteinExistence type="predicted"/>
<feature type="compositionally biased region" description="Low complexity" evidence="1">
    <location>
        <begin position="71"/>
        <end position="83"/>
    </location>
</feature>
<evidence type="ECO:0000256" key="1">
    <source>
        <dbReference type="SAM" id="MobiDB-lite"/>
    </source>
</evidence>
<name>A0AAE9EI93_CAEBR</name>
<gene>
    <name evidence="2" type="ORF">L5515_003347</name>
</gene>
<organism evidence="2 3">
    <name type="scientific">Caenorhabditis briggsae</name>
    <dbReference type="NCBI Taxonomy" id="6238"/>
    <lineage>
        <taxon>Eukaryota</taxon>
        <taxon>Metazoa</taxon>
        <taxon>Ecdysozoa</taxon>
        <taxon>Nematoda</taxon>
        <taxon>Chromadorea</taxon>
        <taxon>Rhabditida</taxon>
        <taxon>Rhabditina</taxon>
        <taxon>Rhabditomorpha</taxon>
        <taxon>Rhabditoidea</taxon>
        <taxon>Rhabditidae</taxon>
        <taxon>Peloderinae</taxon>
        <taxon>Caenorhabditis</taxon>
    </lineage>
</organism>